<dbReference type="InterPro" id="IPR013783">
    <property type="entry name" value="Ig-like_fold"/>
</dbReference>
<dbReference type="Gene3D" id="2.60.40.10">
    <property type="entry name" value="Immunoglobulins"/>
    <property type="match status" value="1"/>
</dbReference>
<accession>A0AAD1SR04</accession>
<organism evidence="3 4">
    <name type="scientific">Pelobates cultripes</name>
    <name type="common">Western spadefoot toad</name>
    <dbReference type="NCBI Taxonomy" id="61616"/>
    <lineage>
        <taxon>Eukaryota</taxon>
        <taxon>Metazoa</taxon>
        <taxon>Chordata</taxon>
        <taxon>Craniata</taxon>
        <taxon>Vertebrata</taxon>
        <taxon>Euteleostomi</taxon>
        <taxon>Amphibia</taxon>
        <taxon>Batrachia</taxon>
        <taxon>Anura</taxon>
        <taxon>Pelobatoidea</taxon>
        <taxon>Pelobatidae</taxon>
        <taxon>Pelobates</taxon>
    </lineage>
</organism>
<dbReference type="AlphaFoldDB" id="A0AAD1SR04"/>
<sequence length="131" mass="14845">MAYTRFLLLVLLHQTGGVLEVNVPSSHQARMGSETLIPCMFTVDKPRVNPKFLVVSWYFQKKQILKLEDEVTLSDGRFYINTSRAINGDVSLYISIVTIFDIGAYTCSVLYSPDMMEKQVRLVVHGNISII</sequence>
<evidence type="ECO:0000256" key="1">
    <source>
        <dbReference type="SAM" id="SignalP"/>
    </source>
</evidence>
<keyword evidence="4" id="KW-1185">Reference proteome</keyword>
<dbReference type="EMBL" id="OW240918">
    <property type="protein sequence ID" value="CAH2307924.1"/>
    <property type="molecule type" value="Genomic_DNA"/>
</dbReference>
<keyword evidence="1" id="KW-0732">Signal</keyword>
<feature type="chain" id="PRO_5041993454" evidence="1">
    <location>
        <begin position="21"/>
        <end position="131"/>
    </location>
</feature>
<dbReference type="Pfam" id="PF07686">
    <property type="entry name" value="V-set"/>
    <property type="match status" value="1"/>
</dbReference>
<dbReference type="InterPro" id="IPR007110">
    <property type="entry name" value="Ig-like_dom"/>
</dbReference>
<dbReference type="SUPFAM" id="SSF48726">
    <property type="entry name" value="Immunoglobulin"/>
    <property type="match status" value="1"/>
</dbReference>
<evidence type="ECO:0000259" key="2">
    <source>
        <dbReference type="PROSITE" id="PS50835"/>
    </source>
</evidence>
<feature type="signal peptide" evidence="1">
    <location>
        <begin position="1"/>
        <end position="20"/>
    </location>
</feature>
<name>A0AAD1SR04_PELCU</name>
<dbReference type="Proteomes" id="UP001295444">
    <property type="component" value="Chromosome 07"/>
</dbReference>
<proteinExistence type="predicted"/>
<gene>
    <name evidence="3" type="ORF">PECUL_23A052324</name>
</gene>
<evidence type="ECO:0000313" key="4">
    <source>
        <dbReference type="Proteomes" id="UP001295444"/>
    </source>
</evidence>
<protein>
    <submittedName>
        <fullName evidence="3">Tyrosine- phosphatase non-receptor type substrate 1-like</fullName>
    </submittedName>
</protein>
<reference evidence="3" key="1">
    <citation type="submission" date="2022-03" db="EMBL/GenBank/DDBJ databases">
        <authorList>
            <person name="Alioto T."/>
            <person name="Alioto T."/>
            <person name="Gomez Garrido J."/>
        </authorList>
    </citation>
    <scope>NUCLEOTIDE SEQUENCE</scope>
</reference>
<dbReference type="PROSITE" id="PS50835">
    <property type="entry name" value="IG_LIKE"/>
    <property type="match status" value="1"/>
</dbReference>
<evidence type="ECO:0000313" key="3">
    <source>
        <dbReference type="EMBL" id="CAH2307924.1"/>
    </source>
</evidence>
<dbReference type="InterPro" id="IPR036179">
    <property type="entry name" value="Ig-like_dom_sf"/>
</dbReference>
<feature type="domain" description="Ig-like" evidence="2">
    <location>
        <begin position="16"/>
        <end position="123"/>
    </location>
</feature>
<dbReference type="InterPro" id="IPR013106">
    <property type="entry name" value="Ig_V-set"/>
</dbReference>